<comment type="caution">
    <text evidence="2">The sequence shown here is derived from an EMBL/GenBank/DDBJ whole genome shotgun (WGS) entry which is preliminary data.</text>
</comment>
<gene>
    <name evidence="2" type="ORF">Zmor_025421</name>
</gene>
<feature type="region of interest" description="Disordered" evidence="1">
    <location>
        <begin position="111"/>
        <end position="135"/>
    </location>
</feature>
<keyword evidence="3" id="KW-1185">Reference proteome</keyword>
<protein>
    <submittedName>
        <fullName evidence="2">Uncharacterized protein</fullName>
    </submittedName>
</protein>
<feature type="region of interest" description="Disordered" evidence="1">
    <location>
        <begin position="232"/>
        <end position="277"/>
    </location>
</feature>
<accession>A0AA38HWW9</accession>
<proteinExistence type="predicted"/>
<dbReference type="EMBL" id="JALNTZ010000008">
    <property type="protein sequence ID" value="KAJ3642659.1"/>
    <property type="molecule type" value="Genomic_DNA"/>
</dbReference>
<feature type="compositionally biased region" description="Basic and acidic residues" evidence="1">
    <location>
        <begin position="120"/>
        <end position="133"/>
    </location>
</feature>
<sequence>MSIQGEDAEIQPSESKDSQNAQIYVECDRKCLHHGDRICFNDELEKQTVKKIPAEPTSTETLDSEASIHSGESQFKTFAFDAAEQDPDMQKCMAFWTGILGKNVKPIKCTAFQHKKPKPKRSEKEPQKSKPDFCDDENTTKLWQDIYKDLQRRNLDKYKLVRSTKCDPCEYIDEEAEKKQDVKDIKNLNHWKTHSRRKFSVVLVSLFNLLIFLASKIDVQAQVQRTLNTLKKRTNQGGPKKVSSVTTEEKKGAAKVVSDKPAKVPFSPPPPTRQNSSESCSICGYAASECICDQIAEIEIHDSKILDSQHDLNESETCYPCECSTECVCEPPLEDKAKICTCGCTIDKCICDVLKVNECPCDCGVKDCLCQELFTRSCQCGHVNCDCDMIEILNTYLETLNTPTTVSVTMENDDLLMVSRQSQTDAEMKWVLETTQKPGSYCVICGHYNCYCKPESQPK</sequence>
<organism evidence="2 3">
    <name type="scientific">Zophobas morio</name>
    <dbReference type="NCBI Taxonomy" id="2755281"/>
    <lineage>
        <taxon>Eukaryota</taxon>
        <taxon>Metazoa</taxon>
        <taxon>Ecdysozoa</taxon>
        <taxon>Arthropoda</taxon>
        <taxon>Hexapoda</taxon>
        <taxon>Insecta</taxon>
        <taxon>Pterygota</taxon>
        <taxon>Neoptera</taxon>
        <taxon>Endopterygota</taxon>
        <taxon>Coleoptera</taxon>
        <taxon>Polyphaga</taxon>
        <taxon>Cucujiformia</taxon>
        <taxon>Tenebrionidae</taxon>
        <taxon>Zophobas</taxon>
    </lineage>
</organism>
<evidence type="ECO:0000256" key="1">
    <source>
        <dbReference type="SAM" id="MobiDB-lite"/>
    </source>
</evidence>
<name>A0AA38HWW9_9CUCU</name>
<feature type="compositionally biased region" description="Basic and acidic residues" evidence="1">
    <location>
        <begin position="247"/>
        <end position="262"/>
    </location>
</feature>
<evidence type="ECO:0000313" key="3">
    <source>
        <dbReference type="Proteomes" id="UP001168821"/>
    </source>
</evidence>
<evidence type="ECO:0000313" key="2">
    <source>
        <dbReference type="EMBL" id="KAJ3642659.1"/>
    </source>
</evidence>
<dbReference type="AlphaFoldDB" id="A0AA38HWW9"/>
<dbReference type="Proteomes" id="UP001168821">
    <property type="component" value="Unassembled WGS sequence"/>
</dbReference>
<reference evidence="2" key="1">
    <citation type="journal article" date="2023" name="G3 (Bethesda)">
        <title>Whole genome assemblies of Zophobas morio and Tenebrio molitor.</title>
        <authorList>
            <person name="Kaur S."/>
            <person name="Stinson S.A."/>
            <person name="diCenzo G.C."/>
        </authorList>
    </citation>
    <scope>NUCLEOTIDE SEQUENCE</scope>
    <source>
        <strain evidence="2">QUZm001</strain>
    </source>
</reference>